<dbReference type="OrthoDB" id="1930404at2759"/>
<feature type="coiled-coil region" evidence="1">
    <location>
        <begin position="83"/>
        <end position="110"/>
    </location>
</feature>
<dbReference type="STRING" id="79200.A0A164WKQ9"/>
<evidence type="ECO:0000313" key="4">
    <source>
        <dbReference type="EMBL" id="WOH06203.1"/>
    </source>
</evidence>
<reference evidence="4" key="2">
    <citation type="submission" date="2022-03" db="EMBL/GenBank/DDBJ databases">
        <title>Draft title - Genomic analysis of global carrot germplasm unveils the trajectory of domestication and the origin of high carotenoid orange carrot.</title>
        <authorList>
            <person name="Iorizzo M."/>
            <person name="Ellison S."/>
            <person name="Senalik D."/>
            <person name="Macko-Podgorni A."/>
            <person name="Grzebelus D."/>
            <person name="Bostan H."/>
            <person name="Rolling W."/>
            <person name="Curaba J."/>
            <person name="Simon P."/>
        </authorList>
    </citation>
    <scope>NUCLEOTIDE SEQUENCE</scope>
    <source>
        <tissue evidence="4">Leaf</tissue>
    </source>
</reference>
<dbReference type="Gramene" id="KZM91908">
    <property type="protein sequence ID" value="KZM91908"/>
    <property type="gene ID" value="DCAR_020727"/>
</dbReference>
<dbReference type="OMA" id="QLEWKEQ"/>
<dbReference type="Proteomes" id="UP000077755">
    <property type="component" value="Chromosome 6"/>
</dbReference>
<dbReference type="EMBL" id="LNRQ01000006">
    <property type="protein sequence ID" value="KZM91908.1"/>
    <property type="molecule type" value="Genomic_DNA"/>
</dbReference>
<feature type="signal peptide" evidence="2">
    <location>
        <begin position="1"/>
        <end position="19"/>
    </location>
</feature>
<dbReference type="KEGG" id="dcr:108224427"/>
<evidence type="ECO:0000313" key="5">
    <source>
        <dbReference type="Proteomes" id="UP000077755"/>
    </source>
</evidence>
<keyword evidence="1" id="KW-0175">Coiled coil</keyword>
<proteinExistence type="predicted"/>
<accession>A0A164WKQ9</accession>
<evidence type="ECO:0000313" key="3">
    <source>
        <dbReference type="EMBL" id="KZM91908.1"/>
    </source>
</evidence>
<keyword evidence="2" id="KW-0732">Signal</keyword>
<evidence type="ECO:0000256" key="2">
    <source>
        <dbReference type="SAM" id="SignalP"/>
    </source>
</evidence>
<dbReference type="EMBL" id="CP093348">
    <property type="protein sequence ID" value="WOH06203.1"/>
    <property type="molecule type" value="Genomic_DNA"/>
</dbReference>
<protein>
    <recommendedName>
        <fullName evidence="6">Secreted protein</fullName>
    </recommendedName>
</protein>
<name>A0A164WKQ9_DAUCS</name>
<evidence type="ECO:0000256" key="1">
    <source>
        <dbReference type="SAM" id="Coils"/>
    </source>
</evidence>
<reference evidence="3" key="1">
    <citation type="journal article" date="2016" name="Nat. Genet.">
        <title>A high-quality carrot genome assembly provides new insights into carotenoid accumulation and asterid genome evolution.</title>
        <authorList>
            <person name="Iorizzo M."/>
            <person name="Ellison S."/>
            <person name="Senalik D."/>
            <person name="Zeng P."/>
            <person name="Satapoomin P."/>
            <person name="Huang J."/>
            <person name="Bowman M."/>
            <person name="Iovene M."/>
            <person name="Sanseverino W."/>
            <person name="Cavagnaro P."/>
            <person name="Yildiz M."/>
            <person name="Macko-Podgorni A."/>
            <person name="Moranska E."/>
            <person name="Grzebelus E."/>
            <person name="Grzebelus D."/>
            <person name="Ashrafi H."/>
            <person name="Zheng Z."/>
            <person name="Cheng S."/>
            <person name="Spooner D."/>
            <person name="Van Deynze A."/>
            <person name="Simon P."/>
        </authorList>
    </citation>
    <scope>NUCLEOTIDE SEQUENCE [LARGE SCALE GENOMIC DNA]</scope>
    <source>
        <tissue evidence="3">Leaf</tissue>
    </source>
</reference>
<dbReference type="PANTHER" id="PTHR34564">
    <property type="entry name" value="PEPTIDYL-PROLYL CIS-TRANS ISOMERASE G"/>
    <property type="match status" value="1"/>
</dbReference>
<keyword evidence="5" id="KW-1185">Reference proteome</keyword>
<gene>
    <name evidence="3" type="ORF">DCAR_020727</name>
    <name evidence="4" type="ORF">DCAR_0625626</name>
</gene>
<evidence type="ECO:0008006" key="6">
    <source>
        <dbReference type="Google" id="ProtNLM"/>
    </source>
</evidence>
<dbReference type="PANTHER" id="PTHR34564:SF3">
    <property type="entry name" value="PEPTIDYL-PROLYL CIS-TRANS ISOMERASE G"/>
    <property type="match status" value="1"/>
</dbReference>
<dbReference type="AlphaFoldDB" id="A0A164WKQ9"/>
<organism evidence="3">
    <name type="scientific">Daucus carota subsp. sativus</name>
    <name type="common">Carrot</name>
    <dbReference type="NCBI Taxonomy" id="79200"/>
    <lineage>
        <taxon>Eukaryota</taxon>
        <taxon>Viridiplantae</taxon>
        <taxon>Streptophyta</taxon>
        <taxon>Embryophyta</taxon>
        <taxon>Tracheophyta</taxon>
        <taxon>Spermatophyta</taxon>
        <taxon>Magnoliopsida</taxon>
        <taxon>eudicotyledons</taxon>
        <taxon>Gunneridae</taxon>
        <taxon>Pentapetalae</taxon>
        <taxon>asterids</taxon>
        <taxon>campanulids</taxon>
        <taxon>Apiales</taxon>
        <taxon>Apiaceae</taxon>
        <taxon>Apioideae</taxon>
        <taxon>Scandiceae</taxon>
        <taxon>Daucinae</taxon>
        <taxon>Daucus</taxon>
        <taxon>Daucus sect. Daucus</taxon>
    </lineage>
</organism>
<feature type="chain" id="PRO_5007854184" description="Secreted protein" evidence="2">
    <location>
        <begin position="20"/>
        <end position="136"/>
    </location>
</feature>
<sequence length="136" mass="15428">MSRPIILVFLLLLIVFTSQIDWNQQIVSEVEANPNLSRKQLDHVSSQDSVKEKIVSEVEANPNLSRKQLDHVSNQDSIKEKIILSQEKSIQKLNKLVQSLQEQLVQCRVINGDIDDPAGPLAELLHELEQQQLLDA</sequence>